<sequence length="54" mass="6205">FSSRGIRPGLTTMLARHLDKNTMGYLQWRWGTQSSMNTSIVRDTKSSHFTFAVQ</sequence>
<organism evidence="1 2">
    <name type="scientific">Cirrhinus mrigala</name>
    <name type="common">Mrigala</name>
    <dbReference type="NCBI Taxonomy" id="683832"/>
    <lineage>
        <taxon>Eukaryota</taxon>
        <taxon>Metazoa</taxon>
        <taxon>Chordata</taxon>
        <taxon>Craniata</taxon>
        <taxon>Vertebrata</taxon>
        <taxon>Euteleostomi</taxon>
        <taxon>Actinopterygii</taxon>
        <taxon>Neopterygii</taxon>
        <taxon>Teleostei</taxon>
        <taxon>Ostariophysi</taxon>
        <taxon>Cypriniformes</taxon>
        <taxon>Cyprinidae</taxon>
        <taxon>Labeoninae</taxon>
        <taxon>Labeonini</taxon>
        <taxon>Cirrhinus</taxon>
    </lineage>
</organism>
<proteinExistence type="predicted"/>
<dbReference type="Proteomes" id="UP001529510">
    <property type="component" value="Unassembled WGS sequence"/>
</dbReference>
<dbReference type="AlphaFoldDB" id="A0ABD0N7A3"/>
<keyword evidence="2" id="KW-1185">Reference proteome</keyword>
<evidence type="ECO:0000313" key="1">
    <source>
        <dbReference type="EMBL" id="KAL0157999.1"/>
    </source>
</evidence>
<dbReference type="EMBL" id="JAMKFB020000023">
    <property type="protein sequence ID" value="KAL0157999.1"/>
    <property type="molecule type" value="Genomic_DNA"/>
</dbReference>
<feature type="non-terminal residue" evidence="1">
    <location>
        <position position="54"/>
    </location>
</feature>
<protein>
    <submittedName>
        <fullName evidence="1">Uncharacterized protein</fullName>
    </submittedName>
</protein>
<gene>
    <name evidence="1" type="ORF">M9458_046075</name>
</gene>
<dbReference type="InterPro" id="IPR052243">
    <property type="entry name" value="Mito_inner_membrane_organizer"/>
</dbReference>
<accession>A0ABD0N7A3</accession>
<name>A0ABD0N7A3_CIRMR</name>
<comment type="caution">
    <text evidence="1">The sequence shown here is derived from an EMBL/GenBank/DDBJ whole genome shotgun (WGS) entry which is preliminary data.</text>
</comment>
<evidence type="ECO:0000313" key="2">
    <source>
        <dbReference type="Proteomes" id="UP001529510"/>
    </source>
</evidence>
<reference evidence="1 2" key="1">
    <citation type="submission" date="2024-05" db="EMBL/GenBank/DDBJ databases">
        <title>Genome sequencing and assembly of Indian major carp, Cirrhinus mrigala (Hamilton, 1822).</title>
        <authorList>
            <person name="Mohindra V."/>
            <person name="Chowdhury L.M."/>
            <person name="Lal K."/>
            <person name="Jena J.K."/>
        </authorList>
    </citation>
    <scope>NUCLEOTIDE SEQUENCE [LARGE SCALE GENOMIC DNA]</scope>
    <source>
        <strain evidence="1">CM1030</strain>
        <tissue evidence="1">Blood</tissue>
    </source>
</reference>
<dbReference type="PANTHER" id="PTHR44157">
    <property type="entry name" value="DNAJ HOMOLOG SUBFAMILY C MEMBER 11"/>
    <property type="match status" value="1"/>
</dbReference>
<dbReference type="PANTHER" id="PTHR44157:SF2">
    <property type="entry name" value="DNAJ (HSP40) HOMOLOG, SUBFAMILY C, MEMBER 11"/>
    <property type="match status" value="1"/>
</dbReference>
<feature type="non-terminal residue" evidence="1">
    <location>
        <position position="1"/>
    </location>
</feature>